<dbReference type="Proteomes" id="UP000005697">
    <property type="component" value="Unassembled WGS sequence"/>
</dbReference>
<name>F0F7U6_9BACT</name>
<dbReference type="EMBL" id="AEWX01000024">
    <property type="protein sequence ID" value="EGC19789.1"/>
    <property type="molecule type" value="Genomic_DNA"/>
</dbReference>
<keyword evidence="2" id="KW-1185">Reference proteome</keyword>
<proteinExistence type="predicted"/>
<evidence type="ECO:0000313" key="2">
    <source>
        <dbReference type="Proteomes" id="UP000005697"/>
    </source>
</evidence>
<sequence>MNSKKRCHYRQEFNITSLISSGYMPQGKYRFIVKNRRNIAADNFILKKK</sequence>
<comment type="caution">
    <text evidence="1">The sequence shown here is derived from an EMBL/GenBank/DDBJ whole genome shotgun (WGS) entry which is preliminary data.</text>
</comment>
<gene>
    <name evidence="1" type="ORF">HMPREF9141_1663</name>
</gene>
<dbReference type="HOGENOM" id="CLU_3139182_0_0_10"/>
<evidence type="ECO:0000313" key="1">
    <source>
        <dbReference type="EMBL" id="EGC19789.1"/>
    </source>
</evidence>
<organism evidence="1 2">
    <name type="scientific">Prevotella multiformis DSM 16608</name>
    <dbReference type="NCBI Taxonomy" id="888743"/>
    <lineage>
        <taxon>Bacteria</taxon>
        <taxon>Pseudomonadati</taxon>
        <taxon>Bacteroidota</taxon>
        <taxon>Bacteroidia</taxon>
        <taxon>Bacteroidales</taxon>
        <taxon>Prevotellaceae</taxon>
        <taxon>Prevotella</taxon>
    </lineage>
</organism>
<accession>F0F7U6</accession>
<protein>
    <submittedName>
        <fullName evidence="1">Uncharacterized protein</fullName>
    </submittedName>
</protein>
<reference evidence="1 2" key="1">
    <citation type="submission" date="2011-01" db="EMBL/GenBank/DDBJ databases">
        <authorList>
            <person name="Muzny D."/>
            <person name="Qin X."/>
            <person name="Deng J."/>
            <person name="Jiang H."/>
            <person name="Liu Y."/>
            <person name="Qu J."/>
            <person name="Song X.-Z."/>
            <person name="Zhang L."/>
            <person name="Thornton R."/>
            <person name="Coyle M."/>
            <person name="Francisco L."/>
            <person name="Jackson L."/>
            <person name="Javaid M."/>
            <person name="Korchina V."/>
            <person name="Kovar C."/>
            <person name="Mata R."/>
            <person name="Mathew T."/>
            <person name="Ngo R."/>
            <person name="Nguyen L."/>
            <person name="Nguyen N."/>
            <person name="Okwuonu G."/>
            <person name="Ongeri F."/>
            <person name="Pham C."/>
            <person name="Simmons D."/>
            <person name="Wilczek-Boney K."/>
            <person name="Hale W."/>
            <person name="Jakkamsetti A."/>
            <person name="Pham P."/>
            <person name="Ruth R."/>
            <person name="San Lucas F."/>
            <person name="Warren J."/>
            <person name="Zhang J."/>
            <person name="Zhao Z."/>
            <person name="Zhou C."/>
            <person name="Zhu D."/>
            <person name="Lee S."/>
            <person name="Bess C."/>
            <person name="Blankenburg K."/>
            <person name="Forbes L."/>
            <person name="Fu Q."/>
            <person name="Gubbala S."/>
            <person name="Hirani K."/>
            <person name="Jayaseelan J.C."/>
            <person name="Lara F."/>
            <person name="Munidasa M."/>
            <person name="Palculict T."/>
            <person name="Patil S."/>
            <person name="Pu L.-L."/>
            <person name="Saada N."/>
            <person name="Tang L."/>
            <person name="Weissenberger G."/>
            <person name="Zhu Y."/>
            <person name="Hemphill L."/>
            <person name="Shang Y."/>
            <person name="Youmans B."/>
            <person name="Ayvaz T."/>
            <person name="Ross M."/>
            <person name="Santibanez J."/>
            <person name="Aqrawi P."/>
            <person name="Gross S."/>
            <person name="Joshi V."/>
            <person name="Fowler G."/>
            <person name="Nazareth L."/>
            <person name="Reid J."/>
            <person name="Worley K."/>
            <person name="Petrosino J."/>
            <person name="Highlander S."/>
            <person name="Gibbs R."/>
        </authorList>
    </citation>
    <scope>NUCLEOTIDE SEQUENCE [LARGE SCALE GENOMIC DNA]</scope>
    <source>
        <strain evidence="1 2">DSM 16608</strain>
    </source>
</reference>
<dbReference type="AlphaFoldDB" id="F0F7U6"/>